<proteinExistence type="predicted"/>
<evidence type="ECO:0000313" key="1">
    <source>
        <dbReference type="EMBL" id="NNB47980.1"/>
    </source>
</evidence>
<organism evidence="1 2">
    <name type="scientific">Pseudomonas fragi</name>
    <dbReference type="NCBI Taxonomy" id="296"/>
    <lineage>
        <taxon>Bacteria</taxon>
        <taxon>Pseudomonadati</taxon>
        <taxon>Pseudomonadota</taxon>
        <taxon>Gammaproteobacteria</taxon>
        <taxon>Pseudomonadales</taxon>
        <taxon>Pseudomonadaceae</taxon>
        <taxon>Pseudomonas</taxon>
    </lineage>
</organism>
<dbReference type="OrthoDB" id="7027593at2"/>
<dbReference type="AlphaFoldDB" id="A0A9Q5AWZ1"/>
<comment type="caution">
    <text evidence="1">The sequence shown here is derived from an EMBL/GenBank/DDBJ whole genome shotgun (WGS) entry which is preliminary data.</text>
</comment>
<evidence type="ECO:0000313" key="2">
    <source>
        <dbReference type="Proteomes" id="UP000564604"/>
    </source>
</evidence>
<name>A0A9Q5AWZ1_PSEFR</name>
<reference evidence="1 2" key="1">
    <citation type="journal article" date="2020" name="Front. Microbiol.">
        <title>Genetic Organization of the aprX-lipA2 Operon Affects the Proteolytic Potential of Pseudomonas Species in Milk.</title>
        <authorList>
            <person name="Maier C."/>
            <person name="Huptas C."/>
            <person name="von Neubeck M."/>
            <person name="Scherer S."/>
            <person name="Wenning M."/>
            <person name="Lucking G."/>
        </authorList>
    </citation>
    <scope>NUCLEOTIDE SEQUENCE [LARGE SCALE GENOMIC DNA]</scope>
    <source>
        <strain evidence="1 2">WS 5094</strain>
    </source>
</reference>
<dbReference type="GeneID" id="72388762"/>
<dbReference type="RefSeq" id="WP_016780749.1">
    <property type="nucleotide sequence ID" value="NZ_CP064354.1"/>
</dbReference>
<dbReference type="EMBL" id="JAAQYX010000001">
    <property type="protein sequence ID" value="NNB47980.1"/>
    <property type="molecule type" value="Genomic_DNA"/>
</dbReference>
<dbReference type="Proteomes" id="UP000564604">
    <property type="component" value="Unassembled WGS sequence"/>
</dbReference>
<sequence length="141" mass="14854">MRHAHRVIRHFALATTLVVLGLNAGCSKPADAPTHQVSASQNPSASKLGDLSQFHAIAAEVGALVANNDLTAAKTRIKDLETAWDAAEAGIKPRAASDWHVLDKAIDRALEALRASTPNPADCKLAMDNLLKAFDNLKGGA</sequence>
<protein>
    <submittedName>
        <fullName evidence="1">Uncharacterized protein</fullName>
    </submittedName>
</protein>
<gene>
    <name evidence="1" type="ORF">HBN89_01600</name>
</gene>
<accession>A0A9Q5AWZ1</accession>